<reference evidence="7" key="2">
    <citation type="journal article" date="2007" name="Science">
        <title>Genome sequence of Aedes aegypti, a major arbovirus vector.</title>
        <authorList>
            <person name="Nene V."/>
            <person name="Wortman J.R."/>
            <person name="Lawson D."/>
            <person name="Haas B."/>
            <person name="Kodira C."/>
            <person name="Tu Z.J."/>
            <person name="Loftus B."/>
            <person name="Xi Z."/>
            <person name="Megy K."/>
            <person name="Grabherr M."/>
            <person name="Ren Q."/>
            <person name="Zdobnov E.M."/>
            <person name="Lobo N.F."/>
            <person name="Campbell K.S."/>
            <person name="Brown S.E."/>
            <person name="Bonaldo M.F."/>
            <person name="Zhu J."/>
            <person name="Sinkins S.P."/>
            <person name="Hogenkamp D.G."/>
            <person name="Amedeo P."/>
            <person name="Arensburger P."/>
            <person name="Atkinson P.W."/>
            <person name="Bidwell S."/>
            <person name="Biedler J."/>
            <person name="Birney E."/>
            <person name="Bruggner R.V."/>
            <person name="Costas J."/>
            <person name="Coy M.R."/>
            <person name="Crabtree J."/>
            <person name="Crawford M."/>
            <person name="Debruyn B."/>
            <person name="Decaprio D."/>
            <person name="Eiglmeier K."/>
            <person name="Eisenstadt E."/>
            <person name="El-Dorry H."/>
            <person name="Gelbart W.M."/>
            <person name="Gomes S.L."/>
            <person name="Hammond M."/>
            <person name="Hannick L.I."/>
            <person name="Hogan J.R."/>
            <person name="Holmes M.H."/>
            <person name="Jaffe D."/>
            <person name="Johnston J.S."/>
            <person name="Kennedy R.C."/>
            <person name="Koo H."/>
            <person name="Kravitz S."/>
            <person name="Kriventseva E.V."/>
            <person name="Kulp D."/>
            <person name="Labutti K."/>
            <person name="Lee E."/>
            <person name="Li S."/>
            <person name="Lovin D.D."/>
            <person name="Mao C."/>
            <person name="Mauceli E."/>
            <person name="Menck C.F."/>
            <person name="Miller J.R."/>
            <person name="Montgomery P."/>
            <person name="Mori A."/>
            <person name="Nascimento A.L."/>
            <person name="Naveira H.F."/>
            <person name="Nusbaum C."/>
            <person name="O'leary S."/>
            <person name="Orvis J."/>
            <person name="Pertea M."/>
            <person name="Quesneville H."/>
            <person name="Reidenbach K.R."/>
            <person name="Rogers Y.H."/>
            <person name="Roth C.W."/>
            <person name="Schneider J.R."/>
            <person name="Schatz M."/>
            <person name="Shumway M."/>
            <person name="Stanke M."/>
            <person name="Stinson E.O."/>
            <person name="Tubio J.M."/>
            <person name="Vanzee J.P."/>
            <person name="Verjovski-Almeida S."/>
            <person name="Werner D."/>
            <person name="White O."/>
            <person name="Wyder S."/>
            <person name="Zeng Q."/>
            <person name="Zhao Q."/>
            <person name="Zhao Y."/>
            <person name="Hill C.A."/>
            <person name="Raikhel A.S."/>
            <person name="Soares M.B."/>
            <person name="Knudson D.L."/>
            <person name="Lee N.H."/>
            <person name="Galagan J."/>
            <person name="Salzberg S.L."/>
            <person name="Paulsen I.T."/>
            <person name="Dimopoulos G."/>
            <person name="Collins F.H."/>
            <person name="Birren B."/>
            <person name="Fraser-Liggett C.M."/>
            <person name="Severson D.W."/>
        </authorList>
    </citation>
    <scope>NUCLEOTIDE SEQUENCE [LARGE SCALE GENOMIC DNA]</scope>
    <source>
        <strain evidence="7">Liverpool</strain>
    </source>
</reference>
<proteinExistence type="predicted"/>
<protein>
    <submittedName>
        <fullName evidence="7">AAEL005542-PA</fullName>
    </submittedName>
</protein>
<dbReference type="Gene3D" id="3.30.160.60">
    <property type="entry name" value="Classic Zinc Finger"/>
    <property type="match status" value="2"/>
</dbReference>
<evidence type="ECO:0000256" key="5">
    <source>
        <dbReference type="SAM" id="MobiDB-lite"/>
    </source>
</evidence>
<evidence type="ECO:0000256" key="2">
    <source>
        <dbReference type="ARBA" id="ARBA00022771"/>
    </source>
</evidence>
<keyword evidence="2 4" id="KW-0863">Zinc-finger</keyword>
<dbReference type="STRING" id="7159.Q179P8"/>
<dbReference type="SUPFAM" id="SSF57667">
    <property type="entry name" value="beta-beta-alpha zinc fingers"/>
    <property type="match status" value="2"/>
</dbReference>
<dbReference type="eggNOG" id="KOG1721">
    <property type="taxonomic scope" value="Eukaryota"/>
</dbReference>
<accession>Q179P8</accession>
<feature type="non-terminal residue" evidence="7">
    <location>
        <position position="1"/>
    </location>
</feature>
<dbReference type="FunFam" id="3.30.160.60:FF:000446">
    <property type="entry name" value="Zinc finger protein"/>
    <property type="match status" value="1"/>
</dbReference>
<dbReference type="EMBL" id="CH477347">
    <property type="protein sequence ID" value="EAT42976.1"/>
    <property type="molecule type" value="Genomic_DNA"/>
</dbReference>
<feature type="compositionally biased region" description="Polar residues" evidence="5">
    <location>
        <begin position="19"/>
        <end position="33"/>
    </location>
</feature>
<dbReference type="PANTHER" id="PTHR46105:SF28">
    <property type="entry name" value="ZINC FINGER PROTEIN 37-LIKE"/>
    <property type="match status" value="1"/>
</dbReference>
<dbReference type="GO" id="GO:0005634">
    <property type="term" value="C:nucleus"/>
    <property type="evidence" value="ECO:0007669"/>
    <property type="project" value="UniProtKB-ARBA"/>
</dbReference>
<keyword evidence="3" id="KW-0862">Zinc</keyword>
<feature type="domain" description="C2H2-type" evidence="6">
    <location>
        <begin position="149"/>
        <end position="177"/>
    </location>
</feature>
<dbReference type="GO" id="GO:0008270">
    <property type="term" value="F:zinc ion binding"/>
    <property type="evidence" value="ECO:0007669"/>
    <property type="project" value="UniProtKB-KW"/>
</dbReference>
<dbReference type="PhylomeDB" id="Q179P8"/>
<evidence type="ECO:0000313" key="7">
    <source>
        <dbReference type="EMBL" id="EAT42976.1"/>
    </source>
</evidence>
<reference evidence="7" key="3">
    <citation type="submission" date="2012-09" db="EMBL/GenBank/DDBJ databases">
        <authorList>
            <consortium name="VectorBase"/>
        </authorList>
    </citation>
    <scope>NUCLEOTIDE SEQUENCE</scope>
    <source>
        <strain evidence="7">Liverpool</strain>
    </source>
</reference>
<keyword evidence="1" id="KW-0479">Metal-binding</keyword>
<dbReference type="Proteomes" id="UP000682892">
    <property type="component" value="Unassembled WGS sequence"/>
</dbReference>
<feature type="compositionally biased region" description="Polar residues" evidence="5">
    <location>
        <begin position="41"/>
        <end position="53"/>
    </location>
</feature>
<reference evidence="7" key="1">
    <citation type="submission" date="2005-10" db="EMBL/GenBank/DDBJ databases">
        <authorList>
            <person name="Loftus B.J."/>
            <person name="Nene V.M."/>
            <person name="Hannick L.I."/>
            <person name="Bidwell S."/>
            <person name="Haas B."/>
            <person name="Amedeo P."/>
            <person name="Orvis J."/>
            <person name="Wortman J.R."/>
            <person name="White O.R."/>
            <person name="Salzberg S."/>
            <person name="Shumway M."/>
            <person name="Koo H."/>
            <person name="Zhao Y."/>
            <person name="Holmes M."/>
            <person name="Miller J."/>
            <person name="Schatz M."/>
            <person name="Pop M."/>
            <person name="Pai G."/>
            <person name="Utterback T."/>
            <person name="Rogers Y.-H."/>
            <person name="Kravitz S."/>
            <person name="Fraser C.M."/>
        </authorList>
    </citation>
    <scope>NUCLEOTIDE SEQUENCE</scope>
    <source>
        <strain evidence="7">Liverpool</strain>
    </source>
</reference>
<evidence type="ECO:0000259" key="6">
    <source>
        <dbReference type="PROSITE" id="PS50157"/>
    </source>
</evidence>
<name>Q179P8_AEDAE</name>
<feature type="region of interest" description="Disordered" evidence="5">
    <location>
        <begin position="19"/>
        <end position="57"/>
    </location>
</feature>
<dbReference type="PANTHER" id="PTHR46105">
    <property type="entry name" value="AGAP004733-PA"/>
    <property type="match status" value="1"/>
</dbReference>
<evidence type="ECO:0000256" key="4">
    <source>
        <dbReference type="PROSITE-ProRule" id="PRU00042"/>
    </source>
</evidence>
<dbReference type="InterPro" id="IPR013087">
    <property type="entry name" value="Znf_C2H2_type"/>
</dbReference>
<evidence type="ECO:0000313" key="8">
    <source>
        <dbReference type="Proteomes" id="UP000682892"/>
    </source>
</evidence>
<dbReference type="InterPro" id="IPR050457">
    <property type="entry name" value="ZnFinger_BTB_dom_contain"/>
</dbReference>
<dbReference type="GO" id="GO:0000978">
    <property type="term" value="F:RNA polymerase II cis-regulatory region sequence-specific DNA binding"/>
    <property type="evidence" value="ECO:0007669"/>
    <property type="project" value="TreeGrafter"/>
</dbReference>
<feature type="domain" description="C2H2-type" evidence="6">
    <location>
        <begin position="115"/>
        <end position="143"/>
    </location>
</feature>
<gene>
    <name evidence="7" type="ORF">AaeL_AAEL005542</name>
</gene>
<organism evidence="7 8">
    <name type="scientific">Aedes aegypti</name>
    <name type="common">Yellowfever mosquito</name>
    <name type="synonym">Culex aegypti</name>
    <dbReference type="NCBI Taxonomy" id="7159"/>
    <lineage>
        <taxon>Eukaryota</taxon>
        <taxon>Metazoa</taxon>
        <taxon>Ecdysozoa</taxon>
        <taxon>Arthropoda</taxon>
        <taxon>Hexapoda</taxon>
        <taxon>Insecta</taxon>
        <taxon>Pterygota</taxon>
        <taxon>Neoptera</taxon>
        <taxon>Endopterygota</taxon>
        <taxon>Diptera</taxon>
        <taxon>Nematocera</taxon>
        <taxon>Culicoidea</taxon>
        <taxon>Culicidae</taxon>
        <taxon>Culicinae</taxon>
        <taxon>Aedini</taxon>
        <taxon>Aedes</taxon>
        <taxon>Stegomyia</taxon>
    </lineage>
</organism>
<evidence type="ECO:0000256" key="3">
    <source>
        <dbReference type="ARBA" id="ARBA00022833"/>
    </source>
</evidence>
<dbReference type="PROSITE" id="PS00028">
    <property type="entry name" value="ZINC_FINGER_C2H2_1"/>
    <property type="match status" value="3"/>
</dbReference>
<evidence type="ECO:0000256" key="1">
    <source>
        <dbReference type="ARBA" id="ARBA00022723"/>
    </source>
</evidence>
<dbReference type="AlphaFoldDB" id="Q179P8"/>
<dbReference type="SMART" id="SM00355">
    <property type="entry name" value="ZnF_C2H2"/>
    <property type="match status" value="3"/>
</dbReference>
<dbReference type="InterPro" id="IPR036236">
    <property type="entry name" value="Znf_C2H2_sf"/>
</dbReference>
<feature type="domain" description="C2H2-type" evidence="6">
    <location>
        <begin position="86"/>
        <end position="114"/>
    </location>
</feature>
<dbReference type="GO" id="GO:0000981">
    <property type="term" value="F:DNA-binding transcription factor activity, RNA polymerase II-specific"/>
    <property type="evidence" value="ECO:0007669"/>
    <property type="project" value="TreeGrafter"/>
</dbReference>
<sequence>MSNQELALGDIHGNSNLDITTFSPDTSPYSPVNRSHRPNDMSVQNIFSDSEGSASMPADQILPSAEEDNSLYNVLSEPESLTMAKIICKFCKKKFHYACTLKQHMQLHHAKQKPYECKICFYRFEHNGHLVRHFNRSHSDVRNSSDKRLFCTICSEQFQSKYQLNDHVCNRHKGKKFKCSVCTESFAYKKTYNTHW</sequence>
<dbReference type="PROSITE" id="PS50157">
    <property type="entry name" value="ZINC_FINGER_C2H2_2"/>
    <property type="match status" value="3"/>
</dbReference>
<dbReference type="PaxDb" id="7159-AAEL005542-PA"/>
<dbReference type="OMA" id="HANTHHT"/>
<dbReference type="HOGENOM" id="CLU_260785_0_0_1"/>